<organism evidence="16 17">
    <name type="scientific">Segnochrobactrum spirostomi</name>
    <dbReference type="NCBI Taxonomy" id="2608987"/>
    <lineage>
        <taxon>Bacteria</taxon>
        <taxon>Pseudomonadati</taxon>
        <taxon>Pseudomonadota</taxon>
        <taxon>Alphaproteobacteria</taxon>
        <taxon>Hyphomicrobiales</taxon>
        <taxon>Segnochrobactraceae</taxon>
        <taxon>Segnochrobactrum</taxon>
    </lineage>
</organism>
<dbReference type="UniPathway" id="UPA00034">
    <property type="reaction ID" value="UER00017"/>
</dbReference>
<dbReference type="RefSeq" id="WP_153489053.1">
    <property type="nucleotide sequence ID" value="NZ_VWNA01000003.1"/>
</dbReference>
<dbReference type="GO" id="GO:0009089">
    <property type="term" value="P:lysine biosynthetic process via diaminopimelate"/>
    <property type="evidence" value="ECO:0007669"/>
    <property type="project" value="UniProtKB-UniRule"/>
</dbReference>
<keyword evidence="6" id="KW-0028">Amino-acid biosynthesis</keyword>
<sequence length="302" mass="31996">MATPRWQGIHSVLVTPFDASGAIDFGAYEALIERNIANGADGLIVCGSTGEFYTMTVEERVALFEATVKAAAGRVPVLAGVSDLRTDIVTALCRKAEDAGCDGILALPPIYAVPDEREVDHFYGQVAGASGLPVMLYNSPRRIGLNLTPDQVERLAALPTVASIKDSSGDIVQVTELCRRVGGRLSVFVGYETMIRAALPVGVVGVVAMAHQLSGRLVRSYFDACAAADYATADRLEPALFAIYRCFRTGSYYAGIKATMNALGQPVGSPREPLLPFTDAQQAKVAAILADAKVADLIASLR</sequence>
<evidence type="ECO:0000256" key="5">
    <source>
        <dbReference type="ARBA" id="ARBA00022490"/>
    </source>
</evidence>
<comment type="function">
    <text evidence="1">Catalyzes the condensation of (S)-aspartate-beta-semialdehyde [(S)-ASA] and pyruvate to 4-hydroxy-tetrahydrodipicolinate (HTPA).</text>
</comment>
<accession>A0A6A7YAH9</accession>
<evidence type="ECO:0000256" key="10">
    <source>
        <dbReference type="ARBA" id="ARBA00023270"/>
    </source>
</evidence>
<comment type="caution">
    <text evidence="16">The sequence shown here is derived from an EMBL/GenBank/DDBJ whole genome shotgun (WGS) entry which is preliminary data.</text>
</comment>
<keyword evidence="17" id="KW-1185">Reference proteome</keyword>
<feature type="binding site" evidence="15">
    <location>
        <position position="49"/>
    </location>
    <ligand>
        <name>pyruvate</name>
        <dbReference type="ChEBI" id="CHEBI:15361"/>
    </ligand>
</feature>
<dbReference type="Gene3D" id="3.20.20.70">
    <property type="entry name" value="Aldolase class I"/>
    <property type="match status" value="1"/>
</dbReference>
<keyword evidence="8" id="KW-0457">Lysine biosynthesis</keyword>
<evidence type="ECO:0000256" key="4">
    <source>
        <dbReference type="ARBA" id="ARBA00012086"/>
    </source>
</evidence>
<evidence type="ECO:0000256" key="15">
    <source>
        <dbReference type="PIRSR" id="PIRSR001365-2"/>
    </source>
</evidence>
<dbReference type="AlphaFoldDB" id="A0A6A7YAH9"/>
<comment type="pathway">
    <text evidence="2">Amino-acid biosynthesis; L-lysine biosynthesis via DAP pathway; (S)-tetrahydrodipicolinate from L-aspartate: step 3/4.</text>
</comment>
<evidence type="ECO:0000313" key="16">
    <source>
        <dbReference type="EMBL" id="MQT15008.1"/>
    </source>
</evidence>
<comment type="catalytic activity">
    <reaction evidence="11">
        <text>L-aspartate 4-semialdehyde + pyruvate = (2S,4S)-4-hydroxy-2,3,4,5-tetrahydrodipicolinate + H2O + H(+)</text>
        <dbReference type="Rhea" id="RHEA:34171"/>
        <dbReference type="ChEBI" id="CHEBI:15361"/>
        <dbReference type="ChEBI" id="CHEBI:15377"/>
        <dbReference type="ChEBI" id="CHEBI:15378"/>
        <dbReference type="ChEBI" id="CHEBI:67139"/>
        <dbReference type="ChEBI" id="CHEBI:537519"/>
        <dbReference type="EC" id="4.3.3.7"/>
    </reaction>
</comment>
<evidence type="ECO:0000256" key="11">
    <source>
        <dbReference type="ARBA" id="ARBA00047836"/>
    </source>
</evidence>
<name>A0A6A7YAH9_9HYPH</name>
<dbReference type="Proteomes" id="UP000332515">
    <property type="component" value="Unassembled WGS sequence"/>
</dbReference>
<proteinExistence type="inferred from homology"/>
<evidence type="ECO:0000256" key="8">
    <source>
        <dbReference type="ARBA" id="ARBA00023154"/>
    </source>
</evidence>
<keyword evidence="9 13" id="KW-0456">Lyase</keyword>
<keyword evidence="5" id="KW-0963">Cytoplasm</keyword>
<evidence type="ECO:0000256" key="14">
    <source>
        <dbReference type="PIRSR" id="PIRSR001365-1"/>
    </source>
</evidence>
<dbReference type="PRINTS" id="PR00146">
    <property type="entry name" value="DHPICSNTHASE"/>
</dbReference>
<dbReference type="InterPro" id="IPR020624">
    <property type="entry name" value="Schiff_base-form_aldolases_CS"/>
</dbReference>
<evidence type="ECO:0000256" key="2">
    <source>
        <dbReference type="ARBA" id="ARBA00005120"/>
    </source>
</evidence>
<dbReference type="PROSITE" id="PS00665">
    <property type="entry name" value="DHDPS_1"/>
    <property type="match status" value="1"/>
</dbReference>
<comment type="similarity">
    <text evidence="3 13">Belongs to the DapA family.</text>
</comment>
<gene>
    <name evidence="16" type="primary">dapA</name>
    <name evidence="16" type="ORF">F0357_20595</name>
</gene>
<protein>
    <recommendedName>
        <fullName evidence="4 12">4-hydroxy-tetrahydrodipicolinate synthase</fullName>
        <ecNumber evidence="4 12">4.3.3.7</ecNumber>
    </recommendedName>
</protein>
<evidence type="ECO:0000313" key="17">
    <source>
        <dbReference type="Proteomes" id="UP000332515"/>
    </source>
</evidence>
<dbReference type="EMBL" id="VWNA01000003">
    <property type="protein sequence ID" value="MQT15008.1"/>
    <property type="molecule type" value="Genomic_DNA"/>
</dbReference>
<dbReference type="PIRSF" id="PIRSF001365">
    <property type="entry name" value="DHDPS"/>
    <property type="match status" value="1"/>
</dbReference>
<dbReference type="EC" id="4.3.3.7" evidence="4 12"/>
<dbReference type="InterPro" id="IPR005263">
    <property type="entry name" value="DapA"/>
</dbReference>
<dbReference type="PANTHER" id="PTHR12128:SF66">
    <property type="entry name" value="4-HYDROXY-2-OXOGLUTARATE ALDOLASE, MITOCHONDRIAL"/>
    <property type="match status" value="1"/>
</dbReference>
<feature type="active site" description="Schiff-base intermediate with substrate" evidence="14">
    <location>
        <position position="165"/>
    </location>
</feature>
<reference evidence="16 17" key="1">
    <citation type="submission" date="2019-09" db="EMBL/GenBank/DDBJ databases">
        <title>Segnochrobactrum spirostomi gen. nov., sp. nov., isolated from the ciliate Spirostomum cf. yagiui and description of a novel family, Segnochrobactraceae fam. nov. within the order Rhizobiales of the class Alphaproteobacteria.</title>
        <authorList>
            <person name="Akter S."/>
            <person name="Shazib S.U.A."/>
            <person name="Shin M.K."/>
        </authorList>
    </citation>
    <scope>NUCLEOTIDE SEQUENCE [LARGE SCALE GENOMIC DNA]</scope>
    <source>
        <strain evidence="16 17">Sp-1</strain>
    </source>
</reference>
<dbReference type="InterPro" id="IPR002220">
    <property type="entry name" value="DapA-like"/>
</dbReference>
<dbReference type="GO" id="GO:0008840">
    <property type="term" value="F:4-hydroxy-tetrahydrodipicolinate synthase activity"/>
    <property type="evidence" value="ECO:0007669"/>
    <property type="project" value="UniProtKB-UniRule"/>
</dbReference>
<dbReference type="GO" id="GO:0019877">
    <property type="term" value="P:diaminopimelate biosynthetic process"/>
    <property type="evidence" value="ECO:0007669"/>
    <property type="project" value="UniProtKB-KW"/>
</dbReference>
<keyword evidence="7" id="KW-0220">Diaminopimelate biosynthesis</keyword>
<evidence type="ECO:0000256" key="9">
    <source>
        <dbReference type="ARBA" id="ARBA00023239"/>
    </source>
</evidence>
<dbReference type="CDD" id="cd00408">
    <property type="entry name" value="DHDPS-like"/>
    <property type="match status" value="1"/>
</dbReference>
<evidence type="ECO:0000256" key="6">
    <source>
        <dbReference type="ARBA" id="ARBA00022605"/>
    </source>
</evidence>
<evidence type="ECO:0000256" key="1">
    <source>
        <dbReference type="ARBA" id="ARBA00003294"/>
    </source>
</evidence>
<dbReference type="PANTHER" id="PTHR12128">
    <property type="entry name" value="DIHYDRODIPICOLINATE SYNTHASE"/>
    <property type="match status" value="1"/>
</dbReference>
<evidence type="ECO:0000256" key="13">
    <source>
        <dbReference type="PIRNR" id="PIRNR001365"/>
    </source>
</evidence>
<dbReference type="SUPFAM" id="SSF51569">
    <property type="entry name" value="Aldolase"/>
    <property type="match status" value="1"/>
</dbReference>
<dbReference type="InterPro" id="IPR013785">
    <property type="entry name" value="Aldolase_TIM"/>
</dbReference>
<dbReference type="Pfam" id="PF00701">
    <property type="entry name" value="DHDPS"/>
    <property type="match status" value="1"/>
</dbReference>
<feature type="binding site" evidence="15">
    <location>
        <position position="207"/>
    </location>
    <ligand>
        <name>pyruvate</name>
        <dbReference type="ChEBI" id="CHEBI:15361"/>
    </ligand>
</feature>
<dbReference type="SMART" id="SM01130">
    <property type="entry name" value="DHDPS"/>
    <property type="match status" value="1"/>
</dbReference>
<evidence type="ECO:0000256" key="7">
    <source>
        <dbReference type="ARBA" id="ARBA00022915"/>
    </source>
</evidence>
<feature type="active site" description="Proton donor/acceptor" evidence="14">
    <location>
        <position position="137"/>
    </location>
</feature>
<evidence type="ECO:0000256" key="12">
    <source>
        <dbReference type="NCBIfam" id="TIGR00674"/>
    </source>
</evidence>
<evidence type="ECO:0000256" key="3">
    <source>
        <dbReference type="ARBA" id="ARBA00007592"/>
    </source>
</evidence>
<dbReference type="NCBIfam" id="TIGR00674">
    <property type="entry name" value="dapA"/>
    <property type="match status" value="1"/>
</dbReference>
<keyword evidence="10" id="KW-0704">Schiff base</keyword>